<dbReference type="PANTHER" id="PTHR43386:SF1">
    <property type="entry name" value="D,D-DIPEPTIDE TRANSPORT SYSTEM PERMEASE PROTEIN DDPC-RELATED"/>
    <property type="match status" value="1"/>
</dbReference>
<dbReference type="EMBL" id="PXYW01000043">
    <property type="protein sequence ID" value="PSR32388.1"/>
    <property type="molecule type" value="Genomic_DNA"/>
</dbReference>
<feature type="transmembrane region" description="Helical" evidence="7">
    <location>
        <begin position="80"/>
        <end position="100"/>
    </location>
</feature>
<comment type="similarity">
    <text evidence="7">Belongs to the binding-protein-dependent transport system permease family.</text>
</comment>
<dbReference type="AlphaFoldDB" id="A0A2T2XD41"/>
<feature type="transmembrane region" description="Helical" evidence="7">
    <location>
        <begin position="190"/>
        <end position="220"/>
    </location>
</feature>
<comment type="caution">
    <text evidence="9">The sequence shown here is derived from an EMBL/GenBank/DDBJ whole genome shotgun (WGS) entry which is preliminary data.</text>
</comment>
<evidence type="ECO:0000256" key="7">
    <source>
        <dbReference type="RuleBase" id="RU363032"/>
    </source>
</evidence>
<evidence type="ECO:0000256" key="1">
    <source>
        <dbReference type="ARBA" id="ARBA00004651"/>
    </source>
</evidence>
<dbReference type="Pfam" id="PF00528">
    <property type="entry name" value="BPD_transp_1"/>
    <property type="match status" value="1"/>
</dbReference>
<keyword evidence="2 7" id="KW-0813">Transport</keyword>
<evidence type="ECO:0000313" key="9">
    <source>
        <dbReference type="EMBL" id="PSR32388.1"/>
    </source>
</evidence>
<dbReference type="PROSITE" id="PS50928">
    <property type="entry name" value="ABC_TM1"/>
    <property type="match status" value="1"/>
</dbReference>
<dbReference type="GO" id="GO:0055085">
    <property type="term" value="P:transmembrane transport"/>
    <property type="evidence" value="ECO:0007669"/>
    <property type="project" value="InterPro"/>
</dbReference>
<keyword evidence="6 7" id="KW-0472">Membrane</keyword>
<proteinExistence type="inferred from homology"/>
<evidence type="ECO:0000313" key="10">
    <source>
        <dbReference type="Proteomes" id="UP000242972"/>
    </source>
</evidence>
<gene>
    <name evidence="9" type="ORF">C7B46_14560</name>
</gene>
<evidence type="ECO:0000256" key="5">
    <source>
        <dbReference type="ARBA" id="ARBA00022989"/>
    </source>
</evidence>
<feature type="domain" description="ABC transmembrane type-1" evidence="8">
    <location>
        <begin position="74"/>
        <end position="262"/>
    </location>
</feature>
<dbReference type="InterPro" id="IPR035906">
    <property type="entry name" value="MetI-like_sf"/>
</dbReference>
<name>A0A2T2XD41_9FIRM</name>
<feature type="transmembrane region" description="Helical" evidence="7">
    <location>
        <begin position="112"/>
        <end position="130"/>
    </location>
</feature>
<dbReference type="CDD" id="cd06261">
    <property type="entry name" value="TM_PBP2"/>
    <property type="match status" value="1"/>
</dbReference>
<dbReference type="Proteomes" id="UP000242972">
    <property type="component" value="Unassembled WGS sequence"/>
</dbReference>
<feature type="transmembrane region" description="Helical" evidence="7">
    <location>
        <begin position="136"/>
        <end position="155"/>
    </location>
</feature>
<dbReference type="InterPro" id="IPR000515">
    <property type="entry name" value="MetI-like"/>
</dbReference>
<keyword evidence="3" id="KW-1003">Cell membrane</keyword>
<dbReference type="Gene3D" id="1.10.3720.10">
    <property type="entry name" value="MetI-like"/>
    <property type="match status" value="1"/>
</dbReference>
<evidence type="ECO:0000256" key="2">
    <source>
        <dbReference type="ARBA" id="ARBA00022448"/>
    </source>
</evidence>
<dbReference type="PANTHER" id="PTHR43386">
    <property type="entry name" value="OLIGOPEPTIDE TRANSPORT SYSTEM PERMEASE PROTEIN APPC"/>
    <property type="match status" value="1"/>
</dbReference>
<evidence type="ECO:0000256" key="6">
    <source>
        <dbReference type="ARBA" id="ARBA00023136"/>
    </source>
</evidence>
<feature type="transmembrane region" description="Helical" evidence="7">
    <location>
        <begin position="14"/>
        <end position="36"/>
    </location>
</feature>
<evidence type="ECO:0000256" key="4">
    <source>
        <dbReference type="ARBA" id="ARBA00022692"/>
    </source>
</evidence>
<dbReference type="SUPFAM" id="SSF161098">
    <property type="entry name" value="MetI-like"/>
    <property type="match status" value="1"/>
</dbReference>
<evidence type="ECO:0000256" key="3">
    <source>
        <dbReference type="ARBA" id="ARBA00022475"/>
    </source>
</evidence>
<keyword evidence="4 7" id="KW-0812">Transmembrane</keyword>
<protein>
    <recommendedName>
        <fullName evidence="8">ABC transmembrane type-1 domain-containing protein</fullName>
    </recommendedName>
</protein>
<dbReference type="InterPro" id="IPR050366">
    <property type="entry name" value="BP-dependent_transpt_permease"/>
</dbReference>
<comment type="subcellular location">
    <subcellularLocation>
        <location evidence="1 7">Cell membrane</location>
        <topology evidence="1 7">Multi-pass membrane protein</topology>
    </subcellularLocation>
</comment>
<dbReference type="GO" id="GO:0005886">
    <property type="term" value="C:plasma membrane"/>
    <property type="evidence" value="ECO:0007669"/>
    <property type="project" value="UniProtKB-SubCell"/>
</dbReference>
<accession>A0A2T2XD41</accession>
<evidence type="ECO:0000259" key="8">
    <source>
        <dbReference type="PROSITE" id="PS50928"/>
    </source>
</evidence>
<organism evidence="9 10">
    <name type="scientific">Sulfobacillus benefaciens</name>
    <dbReference type="NCBI Taxonomy" id="453960"/>
    <lineage>
        <taxon>Bacteria</taxon>
        <taxon>Bacillati</taxon>
        <taxon>Bacillota</taxon>
        <taxon>Clostridia</taxon>
        <taxon>Eubacteriales</taxon>
        <taxon>Clostridiales Family XVII. Incertae Sedis</taxon>
        <taxon>Sulfobacillus</taxon>
    </lineage>
</organism>
<sequence>MTSRVKTRHRLDPGLWIGTGLVGIVLVLGFIGPLILGHPDAMSSFYLAPPGTHGFWLGTDQYGRSELTRIVWGIRTSLEISFSSIGVAVIIGTIIGLLSAANRAFDLGMMRVMDVLLAFPAILLAIGIMAMVGPGVAGVIEAITIVYIPIFARVSRAPALEQLSKEFVEAGRSLGASTSRILFRHVLPNIWPVIVIQLSLGISDAILIEAALSYLGLGVVPPAASLGELLRSGQSLMFTAPWTAIFPGIAIAIAVLGFNVLGDAVRDRSAVRGK</sequence>
<reference evidence="9 10" key="1">
    <citation type="journal article" date="2014" name="BMC Genomics">
        <title>Comparison of environmental and isolate Sulfobacillus genomes reveals diverse carbon, sulfur, nitrogen, and hydrogen metabolisms.</title>
        <authorList>
            <person name="Justice N.B."/>
            <person name="Norman A."/>
            <person name="Brown C.T."/>
            <person name="Singh A."/>
            <person name="Thomas B.C."/>
            <person name="Banfield J.F."/>
        </authorList>
    </citation>
    <scope>NUCLEOTIDE SEQUENCE [LARGE SCALE GENOMIC DNA]</scope>
    <source>
        <strain evidence="9">AMDSBA4</strain>
    </source>
</reference>
<keyword evidence="5 7" id="KW-1133">Transmembrane helix</keyword>
<feature type="transmembrane region" description="Helical" evidence="7">
    <location>
        <begin position="240"/>
        <end position="262"/>
    </location>
</feature>